<keyword evidence="8" id="KW-1185">Reference proteome</keyword>
<accession>A0A411WQQ3</accession>
<feature type="signal peptide" evidence="5">
    <location>
        <begin position="1"/>
        <end position="35"/>
    </location>
</feature>
<dbReference type="InterPro" id="IPR006665">
    <property type="entry name" value="OmpA-like"/>
</dbReference>
<dbReference type="PANTHER" id="PTHR30329:SF21">
    <property type="entry name" value="LIPOPROTEIN YIAD-RELATED"/>
    <property type="match status" value="1"/>
</dbReference>
<dbReference type="PANTHER" id="PTHR30329">
    <property type="entry name" value="STATOR ELEMENT OF FLAGELLAR MOTOR COMPLEX"/>
    <property type="match status" value="1"/>
</dbReference>
<evidence type="ECO:0000256" key="1">
    <source>
        <dbReference type="ARBA" id="ARBA00004442"/>
    </source>
</evidence>
<evidence type="ECO:0000256" key="5">
    <source>
        <dbReference type="SAM" id="SignalP"/>
    </source>
</evidence>
<evidence type="ECO:0000256" key="3">
    <source>
        <dbReference type="ARBA" id="ARBA00023237"/>
    </source>
</evidence>
<dbReference type="KEGG" id="prag:EKN56_20490"/>
<dbReference type="EMBL" id="CP034752">
    <property type="protein sequence ID" value="QBH98559.1"/>
    <property type="molecule type" value="Genomic_DNA"/>
</dbReference>
<dbReference type="Pfam" id="PF00691">
    <property type="entry name" value="OmpA"/>
    <property type="match status" value="1"/>
</dbReference>
<protein>
    <recommendedName>
        <fullName evidence="6">OmpA-like domain-containing protein</fullName>
    </recommendedName>
</protein>
<evidence type="ECO:0000256" key="2">
    <source>
        <dbReference type="ARBA" id="ARBA00023136"/>
    </source>
</evidence>
<organism evidence="7 8">
    <name type="scientific">Limnobaculum zhutongyuii</name>
    <dbReference type="NCBI Taxonomy" id="2498113"/>
    <lineage>
        <taxon>Bacteria</taxon>
        <taxon>Pseudomonadati</taxon>
        <taxon>Pseudomonadota</taxon>
        <taxon>Gammaproteobacteria</taxon>
        <taxon>Enterobacterales</taxon>
        <taxon>Budviciaceae</taxon>
        <taxon>Limnobaculum</taxon>
    </lineage>
</organism>
<dbReference type="GO" id="GO:0009279">
    <property type="term" value="C:cell outer membrane"/>
    <property type="evidence" value="ECO:0007669"/>
    <property type="project" value="UniProtKB-SubCell"/>
</dbReference>
<comment type="subcellular location">
    <subcellularLocation>
        <location evidence="1">Cell outer membrane</location>
    </subcellularLocation>
</comment>
<dbReference type="PRINTS" id="PR01021">
    <property type="entry name" value="OMPADOMAIN"/>
</dbReference>
<sequence>MFKEDKMSHVNKYSSLCRKSAVSLISALLAFNVMANPVSDNDAMIFDSVDTSTGPTASTSGPAVIMKHTGLQYLPVGKIDSSLSQIVFYNPKKSSNNTIGVADVYVDREFQGALREGQFSVFCLLPGKHIIEAYKNDAPHYKGKEVPRTITQLIGGKTYFVETNSDKDNGTPVPVTRVAAESQLFGYKSSATINRASAVKPCEYVGGMSQLGNVLFNFAGNKVSDIEAGGIEIVKNMAKHINSLPQIQRVDIVGHADPIGTPEFNQKLSELRAETVKKLLISYGVSGSLLFTSGEGANNPTVNCDSLESKERNYCNRANRRVDALIQSNDSAE</sequence>
<dbReference type="AlphaFoldDB" id="A0A411WQQ3"/>
<gene>
    <name evidence="7" type="ORF">EKN56_20490</name>
</gene>
<evidence type="ECO:0000259" key="6">
    <source>
        <dbReference type="PROSITE" id="PS51123"/>
    </source>
</evidence>
<evidence type="ECO:0000313" key="8">
    <source>
        <dbReference type="Proteomes" id="UP000293154"/>
    </source>
</evidence>
<feature type="domain" description="OmpA-like" evidence="6">
    <location>
        <begin position="207"/>
        <end position="330"/>
    </location>
</feature>
<dbReference type="InterPro" id="IPR006664">
    <property type="entry name" value="OMP_bac"/>
</dbReference>
<dbReference type="SUPFAM" id="SSF103088">
    <property type="entry name" value="OmpA-like"/>
    <property type="match status" value="1"/>
</dbReference>
<dbReference type="CDD" id="cd07185">
    <property type="entry name" value="OmpA_C-like"/>
    <property type="match status" value="1"/>
</dbReference>
<proteinExistence type="predicted"/>
<dbReference type="InterPro" id="IPR036737">
    <property type="entry name" value="OmpA-like_sf"/>
</dbReference>
<dbReference type="PROSITE" id="PS51123">
    <property type="entry name" value="OMPA_2"/>
    <property type="match status" value="1"/>
</dbReference>
<dbReference type="OrthoDB" id="345640at2"/>
<keyword evidence="3" id="KW-0998">Cell outer membrane</keyword>
<dbReference type="Gene3D" id="3.30.1330.60">
    <property type="entry name" value="OmpA-like domain"/>
    <property type="match status" value="1"/>
</dbReference>
<dbReference type="InterPro" id="IPR050330">
    <property type="entry name" value="Bact_OuterMem_StrucFunc"/>
</dbReference>
<feature type="chain" id="PRO_5019556081" description="OmpA-like domain-containing protein" evidence="5">
    <location>
        <begin position="36"/>
        <end position="333"/>
    </location>
</feature>
<dbReference type="Proteomes" id="UP000293154">
    <property type="component" value="Chromosome"/>
</dbReference>
<keyword evidence="2 4" id="KW-0472">Membrane</keyword>
<reference evidence="7 8" key="1">
    <citation type="submission" date="2019-03" db="EMBL/GenBank/DDBJ databases">
        <title>Pragia sp. nov. isolated from the gut tract of Carduelis flavirostris.</title>
        <authorList>
            <person name="Ge Y."/>
        </authorList>
    </citation>
    <scope>NUCLEOTIDE SEQUENCE [LARGE SCALE GENOMIC DNA]</scope>
    <source>
        <strain evidence="7 8">CF-458</strain>
    </source>
</reference>
<keyword evidence="5" id="KW-0732">Signal</keyword>
<name>A0A411WQQ3_9GAMM</name>
<evidence type="ECO:0000256" key="4">
    <source>
        <dbReference type="PROSITE-ProRule" id="PRU00473"/>
    </source>
</evidence>
<evidence type="ECO:0000313" key="7">
    <source>
        <dbReference type="EMBL" id="QBH98559.1"/>
    </source>
</evidence>